<organism evidence="2">
    <name type="scientific">Streptomyces sp. SID14436</name>
    <dbReference type="NCBI Taxonomy" id="2706070"/>
    <lineage>
        <taxon>Bacteria</taxon>
        <taxon>Bacillati</taxon>
        <taxon>Actinomycetota</taxon>
        <taxon>Actinomycetes</taxon>
        <taxon>Kitasatosporales</taxon>
        <taxon>Streptomycetaceae</taxon>
        <taxon>Streptomyces</taxon>
    </lineage>
</organism>
<gene>
    <name evidence="2" type="ORF">G3I53_18015</name>
</gene>
<feature type="compositionally biased region" description="Basic and acidic residues" evidence="1">
    <location>
        <begin position="153"/>
        <end position="167"/>
    </location>
</feature>
<comment type="caution">
    <text evidence="2">The sequence shown here is derived from an EMBL/GenBank/DDBJ whole genome shotgun (WGS) entry which is preliminary data.</text>
</comment>
<name>A0A6G3QX19_9ACTN</name>
<reference evidence="2" key="1">
    <citation type="submission" date="2020-01" db="EMBL/GenBank/DDBJ databases">
        <title>Insect and environment-associated Actinomycetes.</title>
        <authorList>
            <person name="Currrie C."/>
            <person name="Chevrette M."/>
            <person name="Carlson C."/>
            <person name="Stubbendieck R."/>
            <person name="Wendt-Pienkowski E."/>
        </authorList>
    </citation>
    <scope>NUCLEOTIDE SEQUENCE</scope>
    <source>
        <strain evidence="2">SID14436</strain>
    </source>
</reference>
<sequence>MTGHDDGPDRAHQRPEGVSAETVEALGALSKALETTERARGHLYSFHQLTGTADLELDRAVELLHKAGHPDWAETVRTQVLGRNVIPGHWTFQIVEAYDDTYYQPFRDIERAAVDELAEGRDHLYEAAMKENRRTAGHPDHTARPETSPESETAVKERNTSGRADPA</sequence>
<evidence type="ECO:0000256" key="1">
    <source>
        <dbReference type="SAM" id="MobiDB-lite"/>
    </source>
</evidence>
<dbReference type="RefSeq" id="WP_164333464.1">
    <property type="nucleotide sequence ID" value="NZ_JAAGMD010000524.1"/>
</dbReference>
<feature type="compositionally biased region" description="Basic and acidic residues" evidence="1">
    <location>
        <begin position="128"/>
        <end position="144"/>
    </location>
</feature>
<protein>
    <submittedName>
        <fullName evidence="2">Uncharacterized protein</fullName>
    </submittedName>
</protein>
<evidence type="ECO:0000313" key="2">
    <source>
        <dbReference type="EMBL" id="NEA87885.1"/>
    </source>
</evidence>
<feature type="region of interest" description="Disordered" evidence="1">
    <location>
        <begin position="128"/>
        <end position="167"/>
    </location>
</feature>
<proteinExistence type="predicted"/>
<dbReference type="AlphaFoldDB" id="A0A6G3QX19"/>
<accession>A0A6G3QX19</accession>
<dbReference type="EMBL" id="JAAGMD010000524">
    <property type="protein sequence ID" value="NEA87885.1"/>
    <property type="molecule type" value="Genomic_DNA"/>
</dbReference>